<dbReference type="EMBL" id="LR862135">
    <property type="protein sequence ID" value="CAD1842203.1"/>
    <property type="molecule type" value="Genomic_DNA"/>
</dbReference>
<sequence length="223" mass="25129">MAETLAKSAARRDSAASLSTVNGVVFIAAEERRRRRSLVKVLLMEARIWFSLAVYTEGFSFASYYMESSDNERRKEVQEGAGRFSTNSGGSSICSIWEGHCSKLQLACEMNSSRARQIRAALKIQSLALQSRRRNSLQWAALVRQGCCQLRTVGAHDLFYAKLQWKENMALFAASNPEAKRPHDASFDKVCTVDSRPFCNRQCNGPLEFKSICWPKKYGPLLQ</sequence>
<organism evidence="1">
    <name type="scientific">Ananas comosus var. bracteatus</name>
    <name type="common">red pineapple</name>
    <dbReference type="NCBI Taxonomy" id="296719"/>
    <lineage>
        <taxon>Eukaryota</taxon>
        <taxon>Viridiplantae</taxon>
        <taxon>Streptophyta</taxon>
        <taxon>Embryophyta</taxon>
        <taxon>Tracheophyta</taxon>
        <taxon>Spermatophyta</taxon>
        <taxon>Magnoliopsida</taxon>
        <taxon>Liliopsida</taxon>
        <taxon>Poales</taxon>
        <taxon>Bromeliaceae</taxon>
        <taxon>Bromelioideae</taxon>
        <taxon>Ananas</taxon>
    </lineage>
</organism>
<gene>
    <name evidence="1" type="ORF">CB5_LOCUS25414</name>
</gene>
<protein>
    <submittedName>
        <fullName evidence="1">Uncharacterized protein</fullName>
    </submittedName>
</protein>
<proteinExistence type="predicted"/>
<name>A0A6V7QGC6_ANACO</name>
<evidence type="ECO:0000313" key="1">
    <source>
        <dbReference type="EMBL" id="CAD1842203.1"/>
    </source>
</evidence>
<dbReference type="AlphaFoldDB" id="A0A6V7QGC6"/>
<accession>A0A6V7QGC6</accession>
<reference evidence="1" key="1">
    <citation type="submission" date="2020-07" db="EMBL/GenBank/DDBJ databases">
        <authorList>
            <person name="Lin J."/>
        </authorList>
    </citation>
    <scope>NUCLEOTIDE SEQUENCE</scope>
</reference>